<reference evidence="1 2" key="1">
    <citation type="journal article" date="2018" name="Front. Plant Sci.">
        <title>Red Clover (Trifolium pratense) and Zigzag Clover (T. medium) - A Picture of Genomic Similarities and Differences.</title>
        <authorList>
            <person name="Dluhosova J."/>
            <person name="Istvanek J."/>
            <person name="Nedelnik J."/>
            <person name="Repkova J."/>
        </authorList>
    </citation>
    <scope>NUCLEOTIDE SEQUENCE [LARGE SCALE GENOMIC DNA]</scope>
    <source>
        <strain evidence="2">cv. 10/8</strain>
        <tissue evidence="1">Leaf</tissue>
    </source>
</reference>
<organism evidence="1 2">
    <name type="scientific">Trifolium medium</name>
    <dbReference type="NCBI Taxonomy" id="97028"/>
    <lineage>
        <taxon>Eukaryota</taxon>
        <taxon>Viridiplantae</taxon>
        <taxon>Streptophyta</taxon>
        <taxon>Embryophyta</taxon>
        <taxon>Tracheophyta</taxon>
        <taxon>Spermatophyta</taxon>
        <taxon>Magnoliopsida</taxon>
        <taxon>eudicotyledons</taxon>
        <taxon>Gunneridae</taxon>
        <taxon>Pentapetalae</taxon>
        <taxon>rosids</taxon>
        <taxon>fabids</taxon>
        <taxon>Fabales</taxon>
        <taxon>Fabaceae</taxon>
        <taxon>Papilionoideae</taxon>
        <taxon>50 kb inversion clade</taxon>
        <taxon>NPAAA clade</taxon>
        <taxon>Hologalegina</taxon>
        <taxon>IRL clade</taxon>
        <taxon>Trifolieae</taxon>
        <taxon>Trifolium</taxon>
    </lineage>
</organism>
<proteinExistence type="predicted"/>
<accession>A0A392U0K1</accession>
<dbReference type="Proteomes" id="UP000265520">
    <property type="component" value="Unassembled WGS sequence"/>
</dbReference>
<sequence>GKVGKLETSELASPYARIP</sequence>
<comment type="caution">
    <text evidence="1">The sequence shown here is derived from an EMBL/GenBank/DDBJ whole genome shotgun (WGS) entry which is preliminary data.</text>
</comment>
<feature type="non-terminal residue" evidence="1">
    <location>
        <position position="1"/>
    </location>
</feature>
<dbReference type="AlphaFoldDB" id="A0A392U0K1"/>
<protein>
    <submittedName>
        <fullName evidence="1">Uncharacterized protein</fullName>
    </submittedName>
</protein>
<keyword evidence="2" id="KW-1185">Reference proteome</keyword>
<evidence type="ECO:0000313" key="2">
    <source>
        <dbReference type="Proteomes" id="UP000265520"/>
    </source>
</evidence>
<dbReference type="EMBL" id="LXQA010685123">
    <property type="protein sequence ID" value="MCI65916.1"/>
    <property type="molecule type" value="Genomic_DNA"/>
</dbReference>
<evidence type="ECO:0000313" key="1">
    <source>
        <dbReference type="EMBL" id="MCI65916.1"/>
    </source>
</evidence>
<name>A0A392U0K1_9FABA</name>